<sequence>MYKINGTANMNAILAASDKGLMYRLLNSVCCFSSSFVLFLFVCYEH</sequence>
<evidence type="ECO:0000256" key="1">
    <source>
        <dbReference type="SAM" id="Phobius"/>
    </source>
</evidence>
<dbReference type="AlphaFoldDB" id="A0A2P2JMP6"/>
<proteinExistence type="predicted"/>
<dbReference type="EMBL" id="GGEC01014272">
    <property type="protein sequence ID" value="MBW94755.1"/>
    <property type="molecule type" value="Transcribed_RNA"/>
</dbReference>
<feature type="transmembrane region" description="Helical" evidence="1">
    <location>
        <begin position="21"/>
        <end position="42"/>
    </location>
</feature>
<keyword evidence="1" id="KW-1133">Transmembrane helix</keyword>
<keyword evidence="1" id="KW-0812">Transmembrane</keyword>
<keyword evidence="1" id="KW-0472">Membrane</keyword>
<accession>A0A2P2JMP6</accession>
<evidence type="ECO:0000313" key="2">
    <source>
        <dbReference type="EMBL" id="MBW94755.1"/>
    </source>
</evidence>
<reference evidence="2" key="1">
    <citation type="submission" date="2018-02" db="EMBL/GenBank/DDBJ databases">
        <title>Rhizophora mucronata_Transcriptome.</title>
        <authorList>
            <person name="Meera S.P."/>
            <person name="Sreeshan A."/>
            <person name="Augustine A."/>
        </authorList>
    </citation>
    <scope>NUCLEOTIDE SEQUENCE</scope>
    <source>
        <tissue evidence="2">Leaf</tissue>
    </source>
</reference>
<name>A0A2P2JMP6_RHIMU</name>
<organism evidence="2">
    <name type="scientific">Rhizophora mucronata</name>
    <name type="common">Asiatic mangrove</name>
    <dbReference type="NCBI Taxonomy" id="61149"/>
    <lineage>
        <taxon>Eukaryota</taxon>
        <taxon>Viridiplantae</taxon>
        <taxon>Streptophyta</taxon>
        <taxon>Embryophyta</taxon>
        <taxon>Tracheophyta</taxon>
        <taxon>Spermatophyta</taxon>
        <taxon>Magnoliopsida</taxon>
        <taxon>eudicotyledons</taxon>
        <taxon>Gunneridae</taxon>
        <taxon>Pentapetalae</taxon>
        <taxon>rosids</taxon>
        <taxon>fabids</taxon>
        <taxon>Malpighiales</taxon>
        <taxon>Rhizophoraceae</taxon>
        <taxon>Rhizophora</taxon>
    </lineage>
</organism>
<protein>
    <submittedName>
        <fullName evidence="2">Uncharacterized protein</fullName>
    </submittedName>
</protein>